<evidence type="ECO:0000256" key="8">
    <source>
        <dbReference type="ARBA" id="ARBA00022839"/>
    </source>
</evidence>
<evidence type="ECO:0000256" key="5">
    <source>
        <dbReference type="ARBA" id="ARBA00022705"/>
    </source>
</evidence>
<dbReference type="EMBL" id="JADIMX010000010">
    <property type="protein sequence ID" value="MBO8433783.1"/>
    <property type="molecule type" value="Genomic_DNA"/>
</dbReference>
<dbReference type="NCBIfam" id="TIGR01405">
    <property type="entry name" value="polC_Gram_pos"/>
    <property type="match status" value="1"/>
</dbReference>
<dbReference type="Pfam" id="PF14579">
    <property type="entry name" value="HHH_6"/>
    <property type="match status" value="1"/>
</dbReference>
<dbReference type="NCBIfam" id="NF001688">
    <property type="entry name" value="PRK00448.1"/>
    <property type="match status" value="1"/>
</dbReference>
<dbReference type="Gene3D" id="3.30.1900.20">
    <property type="match status" value="2"/>
</dbReference>
<evidence type="ECO:0000259" key="12">
    <source>
        <dbReference type="SMART" id="SM00479"/>
    </source>
</evidence>
<evidence type="ECO:0000256" key="11">
    <source>
        <dbReference type="HAMAP-Rule" id="MF_00356"/>
    </source>
</evidence>
<comment type="subcellular location">
    <subcellularLocation>
        <location evidence="11">Cytoplasm</location>
    </subcellularLocation>
</comment>
<protein>
    <recommendedName>
        <fullName evidence="11">DNA polymerase III PolC-type</fullName>
        <shortName evidence="11">PolIII</shortName>
        <ecNumber evidence="11">2.7.7.7</ecNumber>
    </recommendedName>
</protein>
<dbReference type="GO" id="GO:0003677">
    <property type="term" value="F:DNA binding"/>
    <property type="evidence" value="ECO:0007669"/>
    <property type="project" value="UniProtKB-UniRule"/>
</dbReference>
<dbReference type="CDD" id="cd04484">
    <property type="entry name" value="polC_OBF"/>
    <property type="match status" value="1"/>
</dbReference>
<dbReference type="GO" id="GO:0008408">
    <property type="term" value="F:3'-5' exonuclease activity"/>
    <property type="evidence" value="ECO:0007669"/>
    <property type="project" value="UniProtKB-UniRule"/>
</dbReference>
<evidence type="ECO:0000313" key="15">
    <source>
        <dbReference type="Proteomes" id="UP000823611"/>
    </source>
</evidence>
<dbReference type="InterPro" id="IPR012337">
    <property type="entry name" value="RNaseH-like_sf"/>
</dbReference>
<evidence type="ECO:0000256" key="10">
    <source>
        <dbReference type="ARBA" id="ARBA00049244"/>
    </source>
</evidence>
<dbReference type="InterPro" id="IPR013520">
    <property type="entry name" value="Ribonucl_H"/>
</dbReference>
<comment type="caution">
    <text evidence="14">The sequence shown here is derived from an EMBL/GenBank/DDBJ whole genome shotgun (WGS) entry which is preliminary data.</text>
</comment>
<reference evidence="14" key="2">
    <citation type="journal article" date="2021" name="PeerJ">
        <title>Extensive microbial diversity within the chicken gut microbiome revealed by metagenomics and culture.</title>
        <authorList>
            <person name="Gilroy R."/>
            <person name="Ravi A."/>
            <person name="Getino M."/>
            <person name="Pursley I."/>
            <person name="Horton D.L."/>
            <person name="Alikhan N.F."/>
            <person name="Baker D."/>
            <person name="Gharbi K."/>
            <person name="Hall N."/>
            <person name="Watson M."/>
            <person name="Adriaenssens E.M."/>
            <person name="Foster-Nyarko E."/>
            <person name="Jarju S."/>
            <person name="Secka A."/>
            <person name="Antonio M."/>
            <person name="Oren A."/>
            <person name="Chaudhuri R.R."/>
            <person name="La Ragione R."/>
            <person name="Hildebrand F."/>
            <person name="Pallen M.J."/>
        </authorList>
    </citation>
    <scope>NUCLEOTIDE SEQUENCE</scope>
    <source>
        <strain evidence="14">F6-4510</strain>
    </source>
</reference>
<dbReference type="Pfam" id="PF14480">
    <property type="entry name" value="DNA_pol3_a_NI"/>
    <property type="match status" value="1"/>
</dbReference>
<evidence type="ECO:0000256" key="3">
    <source>
        <dbReference type="ARBA" id="ARBA00022679"/>
    </source>
</evidence>
<gene>
    <name evidence="11" type="primary">polC</name>
    <name evidence="14" type="ORF">IAC55_00490</name>
</gene>
<dbReference type="CDD" id="cd07435">
    <property type="entry name" value="PHP_PolIIIA_POLC"/>
    <property type="match status" value="1"/>
</dbReference>
<dbReference type="InterPro" id="IPR040982">
    <property type="entry name" value="DNA_pol3_finger"/>
</dbReference>
<dbReference type="Proteomes" id="UP000823611">
    <property type="component" value="Unassembled WGS sequence"/>
</dbReference>
<feature type="domain" description="Polymerase/histidinol phosphatase N-terminal" evidence="13">
    <location>
        <begin position="336"/>
        <end position="403"/>
    </location>
</feature>
<dbReference type="Gene3D" id="3.30.420.10">
    <property type="entry name" value="Ribonuclease H-like superfamily/Ribonuclease H"/>
    <property type="match status" value="1"/>
</dbReference>
<keyword evidence="6 11" id="KW-0540">Nuclease</keyword>
<dbReference type="NCBIfam" id="TIGR00573">
    <property type="entry name" value="dnaq"/>
    <property type="match status" value="1"/>
</dbReference>
<dbReference type="Gene3D" id="1.10.150.700">
    <property type="entry name" value="PolC, middle finger domain"/>
    <property type="match status" value="2"/>
</dbReference>
<dbReference type="Gene3D" id="1.10.150.870">
    <property type="match status" value="1"/>
</dbReference>
<dbReference type="InterPro" id="IPR028112">
    <property type="entry name" value="DNA_PolC-type_N_I"/>
</dbReference>
<organism evidence="14 15">
    <name type="scientific">Candidatus Fimicola merdigallinarum</name>
    <dbReference type="NCBI Taxonomy" id="2840819"/>
    <lineage>
        <taxon>Bacteria</taxon>
        <taxon>Bacillati</taxon>
        <taxon>Bacillota</taxon>
        <taxon>Clostridia</taxon>
        <taxon>Lachnospirales</taxon>
        <taxon>Lachnospiraceae</taxon>
        <taxon>Lachnospiraceae incertae sedis</taxon>
        <taxon>Candidatus Fimicola</taxon>
    </lineage>
</organism>
<keyword evidence="7 11" id="KW-0378">Hydrolase</keyword>
<dbReference type="Gene3D" id="3.20.20.140">
    <property type="entry name" value="Metal-dependent hydrolases"/>
    <property type="match status" value="2"/>
</dbReference>
<proteinExistence type="inferred from homology"/>
<evidence type="ECO:0000256" key="9">
    <source>
        <dbReference type="ARBA" id="ARBA00022932"/>
    </source>
</evidence>
<dbReference type="InterPro" id="IPR012340">
    <property type="entry name" value="NA-bd_OB-fold"/>
</dbReference>
<evidence type="ECO:0000256" key="7">
    <source>
        <dbReference type="ARBA" id="ARBA00022801"/>
    </source>
</evidence>
<dbReference type="InterPro" id="IPR006054">
    <property type="entry name" value="DnaQ"/>
</dbReference>
<dbReference type="Pfam" id="PF02811">
    <property type="entry name" value="PHP"/>
    <property type="match status" value="1"/>
</dbReference>
<dbReference type="InterPro" id="IPR006308">
    <property type="entry name" value="Pol_III_a_PolC-type_gram_pos"/>
</dbReference>
<reference evidence="14" key="1">
    <citation type="submission" date="2020-10" db="EMBL/GenBank/DDBJ databases">
        <authorList>
            <person name="Gilroy R."/>
        </authorList>
    </citation>
    <scope>NUCLEOTIDE SEQUENCE</scope>
    <source>
        <strain evidence="14">F6-4510</strain>
    </source>
</reference>
<evidence type="ECO:0000313" key="14">
    <source>
        <dbReference type="EMBL" id="MBO8433783.1"/>
    </source>
</evidence>
<dbReference type="InterPro" id="IPR024754">
    <property type="entry name" value="DNA_PolC-like_N_II"/>
</dbReference>
<dbReference type="PANTHER" id="PTHR32294:SF5">
    <property type="entry name" value="DNA POLYMERASE III POLC-TYPE"/>
    <property type="match status" value="1"/>
</dbReference>
<evidence type="ECO:0000256" key="6">
    <source>
        <dbReference type="ARBA" id="ARBA00022722"/>
    </source>
</evidence>
<dbReference type="GO" id="GO:0003887">
    <property type="term" value="F:DNA-directed DNA polymerase activity"/>
    <property type="evidence" value="ECO:0007669"/>
    <property type="project" value="UniProtKB-UniRule"/>
</dbReference>
<dbReference type="GO" id="GO:0005737">
    <property type="term" value="C:cytoplasm"/>
    <property type="evidence" value="ECO:0007669"/>
    <property type="project" value="UniProtKB-SubCell"/>
</dbReference>
<keyword evidence="8 11" id="KW-0269">Exonuclease</keyword>
<dbReference type="GO" id="GO:0006261">
    <property type="term" value="P:DNA-templated DNA replication"/>
    <property type="evidence" value="ECO:0007669"/>
    <property type="project" value="UniProtKB-UniRule"/>
</dbReference>
<dbReference type="InterPro" id="IPR036397">
    <property type="entry name" value="RNaseH_sf"/>
</dbReference>
<comment type="function">
    <text evidence="1 11">Required for replicative DNA synthesis. This DNA polymerase also exhibits 3' to 5' exonuclease activity.</text>
</comment>
<dbReference type="InterPro" id="IPR029460">
    <property type="entry name" value="DNAPol_HHH"/>
</dbReference>
<dbReference type="InterPro" id="IPR004013">
    <property type="entry name" value="PHP_dom"/>
</dbReference>
<evidence type="ECO:0000259" key="13">
    <source>
        <dbReference type="SMART" id="SM00481"/>
    </source>
</evidence>
<dbReference type="Pfam" id="PF00929">
    <property type="entry name" value="RNase_T"/>
    <property type="match status" value="1"/>
</dbReference>
<feature type="domain" description="Exonuclease" evidence="12">
    <location>
        <begin position="420"/>
        <end position="586"/>
    </location>
</feature>
<dbReference type="Pfam" id="PF17657">
    <property type="entry name" value="DNA_pol3_finger"/>
    <property type="match status" value="1"/>
</dbReference>
<accession>A0A9D9DW27</accession>
<evidence type="ECO:0000256" key="1">
    <source>
        <dbReference type="ARBA" id="ARBA00003452"/>
    </source>
</evidence>
<dbReference type="HAMAP" id="MF_00356">
    <property type="entry name" value="DNApol_PolC"/>
    <property type="match status" value="1"/>
</dbReference>
<evidence type="ECO:0000256" key="4">
    <source>
        <dbReference type="ARBA" id="ARBA00022695"/>
    </source>
</evidence>
<dbReference type="PANTHER" id="PTHR32294">
    <property type="entry name" value="DNA POLYMERASE III SUBUNIT ALPHA"/>
    <property type="match status" value="1"/>
</dbReference>
<dbReference type="InterPro" id="IPR011708">
    <property type="entry name" value="DNA_pol3_alpha_NTPase_dom"/>
</dbReference>
<dbReference type="SMART" id="SM00481">
    <property type="entry name" value="POLIIIAc"/>
    <property type="match status" value="1"/>
</dbReference>
<dbReference type="Pfam" id="PF07733">
    <property type="entry name" value="DNA_pol3_alpha"/>
    <property type="match status" value="1"/>
</dbReference>
<dbReference type="CDD" id="cd06127">
    <property type="entry name" value="DEDDh"/>
    <property type="match status" value="1"/>
</dbReference>
<dbReference type="SUPFAM" id="SSF53098">
    <property type="entry name" value="Ribonuclease H-like"/>
    <property type="match status" value="1"/>
</dbReference>
<dbReference type="FunFam" id="3.30.420.10:FF:000045">
    <property type="entry name" value="3'-5' exonuclease DinG"/>
    <property type="match status" value="1"/>
</dbReference>
<comment type="catalytic activity">
    <reaction evidence="10 11">
        <text>DNA(n) + a 2'-deoxyribonucleoside 5'-triphosphate = DNA(n+1) + diphosphate</text>
        <dbReference type="Rhea" id="RHEA:22508"/>
        <dbReference type="Rhea" id="RHEA-COMP:17339"/>
        <dbReference type="Rhea" id="RHEA-COMP:17340"/>
        <dbReference type="ChEBI" id="CHEBI:33019"/>
        <dbReference type="ChEBI" id="CHEBI:61560"/>
        <dbReference type="ChEBI" id="CHEBI:173112"/>
        <dbReference type="EC" id="2.7.7.7"/>
    </reaction>
</comment>
<dbReference type="EC" id="2.7.7.7" evidence="11"/>
<dbReference type="Pfam" id="PF11490">
    <property type="entry name" value="DNA_pol3_a_NII"/>
    <property type="match status" value="1"/>
</dbReference>
<dbReference type="Gene3D" id="2.40.50.140">
    <property type="entry name" value="Nucleic acid-binding proteins"/>
    <property type="match status" value="1"/>
</dbReference>
<keyword evidence="2 11" id="KW-0963">Cytoplasm</keyword>
<dbReference type="SMART" id="SM00479">
    <property type="entry name" value="EXOIII"/>
    <property type="match status" value="1"/>
</dbReference>
<keyword evidence="5 11" id="KW-0235">DNA replication</keyword>
<keyword evidence="3 11" id="KW-0808">Transferase</keyword>
<keyword evidence="4 11" id="KW-0548">Nucleotidyltransferase</keyword>
<dbReference type="InterPro" id="IPR003141">
    <property type="entry name" value="Pol/His_phosphatase_N"/>
</dbReference>
<dbReference type="InterPro" id="IPR044923">
    <property type="entry name" value="PolC_middle_finger_sf"/>
</dbReference>
<evidence type="ECO:0000256" key="2">
    <source>
        <dbReference type="ARBA" id="ARBA00022490"/>
    </source>
</evidence>
<dbReference type="InterPro" id="IPR004805">
    <property type="entry name" value="DnaE2/DnaE/PolC"/>
</dbReference>
<keyword evidence="9 11" id="KW-0239">DNA-directed DNA polymerase</keyword>
<name>A0A9D9DW27_9FIRM</name>
<comment type="similarity">
    <text evidence="11">Belongs to the DNA polymerase type-C family. PolC subfamily.</text>
</comment>
<sequence>MTAKKFNTVFEKVSLSPQIKEVFDDAIINSVQVHKQEKIMEIKMVMTDIVHDKSVDDLKNELIENLPALKDVITVVTFNIEGEHSLSDIVERNWENILHMVSEESPVCKSIIKNSQWEIEENKLYIRVKNNASYYMFKKGMDRKIEDKLKEQNGIDIKVYFKNEKITDEDREHFYKEIEEREHSIITSVMENQVKTEVKKTDEKTEVVAQKIKNGILIGKEITGNTVKIINTKVEGERFIIEGYVFNVDKREIKGDKYIVSFDITDFSDSTTVKFFVSKNLFDNELNKYVKNDGYLKVRGEVQFDKYAKEINIMAKDIAIAERPPERIDNAPEKRVELHLHTQMSSMDGVTPVKKYIERASKWGHKAIAITDHGVVQAFPDAMDAGKKFGVKVIYGVEAYIVDDLGNVVVCPKGQSLDDTFVVFDIETTGLSRERDKITEIGAVKIKNGEIIDKFSTFVNPLMPISAEITKLTGITDDMVKDSPDISVILPQFMEFCGDSILVAHNASFDVGFIRHNAKILDMGSVDNTTIDTVELSRTLLPDLKKHKLNIVAEAMGVTLEGHHRAVNDAQATAEIFIKFIDMLKEKGITNIDDINVFSSRTVNYKKLKANHAVILVKNYKGLRNLYELISLAHIDYFFKRPRIPKSKFMQMREGLIIGSACEAGELYRALLDNKPDEYINELVNFYDYLEIQPLENNKFMINSSRIDAVNSFDDIIKFNKKIVELGEKNNKLVVGTCDVHFLEPRDASFRKIIMAAEGFSDADNQPPLYYRTTEEMLKEFEYLGEEKAKEIVITNTNIIADMIEDIKPVPDETFPPKIEGAEEQLRQITNDKAVSIYGYPLPPVVQERLDKELNSIISNGYSVLYIIAQKLVWKSVEDGYLVGSRGSVGSSFVATMAGITEVNPLQPHYVCPNCKYSDFDSDIVKATAMEEGSGCDMPDKECPNCGTMLSKEGHDIPFETFLGFNGDKEPDIDLNFSGEYQQQAHAYTEELFGKGHVFKAGTIGTLADKTAYGFVKKYLDERNITAHNAEINRLIAGCTGIKRTTGQHPGGLMVVPNDHNIYEFCPVQRPANDTTSNVTTTHFDYHSISGRLLKLDLLGHDDPTVIRMLYDLTGVNPQSVSLDDKDTMSLFESPEILGVTAEDINCETGTLGIPEFGTKFVRQMLVDTKPKTFADLLRISGLSHGTDVWINNAQDLISKGIITLKETISTRDSIMIYLINKGVDKKKSFKIMEKVRKGKGLSDEDIEDMKASNVPDWYIESCQKIKYMFPKAHAAAYVMMAFRIAYFKVNYPMAYYAAYFTVRACDDFDYATMCNGIDVARDAIREIGEKGKLATAKDKTKLTVLEIVVEFYSRGFKFLPIDLYKSDATKFIVTDEGLIPPFSSLQGLGLTAAQSIVEGRKNVEEFHTIEEFRENTSVGKTLIELLKEYGVLKGIPETNQLTLF</sequence>